<sequence>MLHNLVLFSTATTIPQIPTLGPWTAGLADAFNDELQRLEDQFISNITTAIEVQDFYNIFFRNVCQGRDSNSAGRNANIVNETCPLVQTSADSIVRLLDQVPTYFVAGATNISFPALAGFPKLLVSFQGTTGDIGTVLFSFYMIGLICSCLVLVGSLLDFIWTSLAVITYSNLAFSSVASISLPLAAVATTTLISVTMLSVDRSRALLNISAKAGGKCLTVVWVIAAAAVLVELAWISVWFVEVRGWTITKRRTEREVGNWRGIFHEIYSDWKANDAKAGEQALTQK</sequence>
<keyword evidence="1" id="KW-0812">Transmembrane</keyword>
<reference evidence="2" key="1">
    <citation type="journal article" date="2023" name="Mol. Phylogenet. Evol.">
        <title>Genome-scale phylogeny and comparative genomics of the fungal order Sordariales.</title>
        <authorList>
            <person name="Hensen N."/>
            <person name="Bonometti L."/>
            <person name="Westerberg I."/>
            <person name="Brannstrom I.O."/>
            <person name="Guillou S."/>
            <person name="Cros-Aarteil S."/>
            <person name="Calhoun S."/>
            <person name="Haridas S."/>
            <person name="Kuo A."/>
            <person name="Mondo S."/>
            <person name="Pangilinan J."/>
            <person name="Riley R."/>
            <person name="LaButti K."/>
            <person name="Andreopoulos B."/>
            <person name="Lipzen A."/>
            <person name="Chen C."/>
            <person name="Yan M."/>
            <person name="Daum C."/>
            <person name="Ng V."/>
            <person name="Clum A."/>
            <person name="Steindorff A."/>
            <person name="Ohm R.A."/>
            <person name="Martin F."/>
            <person name="Silar P."/>
            <person name="Natvig D.O."/>
            <person name="Lalanne C."/>
            <person name="Gautier V."/>
            <person name="Ament-Velasquez S.L."/>
            <person name="Kruys A."/>
            <person name="Hutchinson M.I."/>
            <person name="Powell A.J."/>
            <person name="Barry K."/>
            <person name="Miller A.N."/>
            <person name="Grigoriev I.V."/>
            <person name="Debuchy R."/>
            <person name="Gladieux P."/>
            <person name="Hiltunen Thoren M."/>
            <person name="Johannesson H."/>
        </authorList>
    </citation>
    <scope>NUCLEOTIDE SEQUENCE</scope>
    <source>
        <strain evidence="2">CBS 532.94</strain>
    </source>
</reference>
<feature type="transmembrane region" description="Helical" evidence="1">
    <location>
        <begin position="172"/>
        <end position="200"/>
    </location>
</feature>
<gene>
    <name evidence="2" type="ORF">C8A03DRAFT_19847</name>
</gene>
<protein>
    <recommendedName>
        <fullName evidence="4">Sur7 protein</fullName>
    </recommendedName>
</protein>
<keyword evidence="1" id="KW-1133">Transmembrane helix</keyword>
<accession>A0AAN7H6G9</accession>
<feature type="transmembrane region" description="Helical" evidence="1">
    <location>
        <begin position="220"/>
        <end position="241"/>
    </location>
</feature>
<dbReference type="Proteomes" id="UP001303760">
    <property type="component" value="Unassembled WGS sequence"/>
</dbReference>
<proteinExistence type="predicted"/>
<evidence type="ECO:0000313" key="2">
    <source>
        <dbReference type="EMBL" id="KAK4232982.1"/>
    </source>
</evidence>
<dbReference type="EMBL" id="MU860729">
    <property type="protein sequence ID" value="KAK4232982.1"/>
    <property type="molecule type" value="Genomic_DNA"/>
</dbReference>
<dbReference type="AlphaFoldDB" id="A0AAN7H6G9"/>
<evidence type="ECO:0000256" key="1">
    <source>
        <dbReference type="SAM" id="Phobius"/>
    </source>
</evidence>
<keyword evidence="1" id="KW-0472">Membrane</keyword>
<feature type="transmembrane region" description="Helical" evidence="1">
    <location>
        <begin position="139"/>
        <end position="160"/>
    </location>
</feature>
<keyword evidence="3" id="KW-1185">Reference proteome</keyword>
<name>A0AAN7H6G9_9PEZI</name>
<organism evidence="2 3">
    <name type="scientific">Achaetomium macrosporum</name>
    <dbReference type="NCBI Taxonomy" id="79813"/>
    <lineage>
        <taxon>Eukaryota</taxon>
        <taxon>Fungi</taxon>
        <taxon>Dikarya</taxon>
        <taxon>Ascomycota</taxon>
        <taxon>Pezizomycotina</taxon>
        <taxon>Sordariomycetes</taxon>
        <taxon>Sordariomycetidae</taxon>
        <taxon>Sordariales</taxon>
        <taxon>Chaetomiaceae</taxon>
        <taxon>Achaetomium</taxon>
    </lineage>
</organism>
<evidence type="ECO:0008006" key="4">
    <source>
        <dbReference type="Google" id="ProtNLM"/>
    </source>
</evidence>
<reference evidence="2" key="2">
    <citation type="submission" date="2023-05" db="EMBL/GenBank/DDBJ databases">
        <authorList>
            <consortium name="Lawrence Berkeley National Laboratory"/>
            <person name="Steindorff A."/>
            <person name="Hensen N."/>
            <person name="Bonometti L."/>
            <person name="Westerberg I."/>
            <person name="Brannstrom I.O."/>
            <person name="Guillou S."/>
            <person name="Cros-Aarteil S."/>
            <person name="Calhoun S."/>
            <person name="Haridas S."/>
            <person name="Kuo A."/>
            <person name="Mondo S."/>
            <person name="Pangilinan J."/>
            <person name="Riley R."/>
            <person name="Labutti K."/>
            <person name="Andreopoulos B."/>
            <person name="Lipzen A."/>
            <person name="Chen C."/>
            <person name="Yanf M."/>
            <person name="Daum C."/>
            <person name="Ng V."/>
            <person name="Clum A."/>
            <person name="Ohm R."/>
            <person name="Martin F."/>
            <person name="Silar P."/>
            <person name="Natvig D."/>
            <person name="Lalanne C."/>
            <person name="Gautier V."/>
            <person name="Ament-Velasquez S.L."/>
            <person name="Kruys A."/>
            <person name="Hutchinson M.I."/>
            <person name="Powell A.J."/>
            <person name="Barry K."/>
            <person name="Miller A.N."/>
            <person name="Grigoriev I.V."/>
            <person name="Debuchy R."/>
            <person name="Gladieux P."/>
            <person name="Thoren M.H."/>
            <person name="Johannesson H."/>
        </authorList>
    </citation>
    <scope>NUCLEOTIDE SEQUENCE</scope>
    <source>
        <strain evidence="2">CBS 532.94</strain>
    </source>
</reference>
<comment type="caution">
    <text evidence="2">The sequence shown here is derived from an EMBL/GenBank/DDBJ whole genome shotgun (WGS) entry which is preliminary data.</text>
</comment>
<evidence type="ECO:0000313" key="3">
    <source>
        <dbReference type="Proteomes" id="UP001303760"/>
    </source>
</evidence>